<dbReference type="AlphaFoldDB" id="A0A4Y1RFF8"/>
<organism evidence="1">
    <name type="scientific">Prunus dulcis</name>
    <name type="common">Almond</name>
    <name type="synonym">Amygdalus dulcis</name>
    <dbReference type="NCBI Taxonomy" id="3755"/>
    <lineage>
        <taxon>Eukaryota</taxon>
        <taxon>Viridiplantae</taxon>
        <taxon>Streptophyta</taxon>
        <taxon>Embryophyta</taxon>
        <taxon>Tracheophyta</taxon>
        <taxon>Spermatophyta</taxon>
        <taxon>Magnoliopsida</taxon>
        <taxon>eudicotyledons</taxon>
        <taxon>Gunneridae</taxon>
        <taxon>Pentapetalae</taxon>
        <taxon>rosids</taxon>
        <taxon>fabids</taxon>
        <taxon>Rosales</taxon>
        <taxon>Rosaceae</taxon>
        <taxon>Amygdaloideae</taxon>
        <taxon>Amygdaleae</taxon>
        <taxon>Prunus</taxon>
    </lineage>
</organism>
<dbReference type="PANTHER" id="PTHR34661">
    <property type="entry name" value="INCREASED DNA METHYLATION 3"/>
    <property type="match status" value="1"/>
</dbReference>
<dbReference type="Gene3D" id="2.60.40.790">
    <property type="match status" value="1"/>
</dbReference>
<dbReference type="InterPro" id="IPR008978">
    <property type="entry name" value="HSP20-like_chaperone"/>
</dbReference>
<sequence length="542" mass="60076">MEDDPPKMSVNPSFADQLFLLNFVMGNYLGPDVTFDNLECSAFQRIAEGSPPYMSSYLGPSYVSVSLLEGLYYYLLRNVHPSLILRPEMLHKYLKGSLPLPNSGLTKDSWQFTNFFPLDLHEQIWYPESFRIVKGILFIDDPVTSCMKEDDLEKFKSLSGINNMKIDIDEAIRYQHEYLDNGESRIFFQWKWKLVGKISAKYKRRCFSHSPSKPAFPQVVTTKHLSKYGASWKTCKPDGPVFMPLISVPNLEECTSDSSVVLSGTARKGVVGPPVGVVDIGVSKAAYYFRVALPGVRKDFLYVLLSLILFVVTGQFNCEIESNGKIHLQGVTSGGNPIRKRSRVFQMKLQQLCPPGPFTLSFSLPGPVDPRLFAPNFGPDGIFEGVIIKDESKVGGMGVENVADLPPLDPAVVLIGTAKGGNVGPPSGLVDIGVSEAAYLFRVALPGIRKNEFKDSNDQVGRVKCDIQRDGKVHIEGIMTGVGLLRNSSTVYHSRVQQLCPPGEFSISFRLPGPVDPRLFSPYFRHDGILEVVVMKGRAPLP</sequence>
<gene>
    <name evidence="1" type="ORF">Prudu_013264</name>
</gene>
<dbReference type="EMBL" id="AP019301">
    <property type="protein sequence ID" value="BBH02627.1"/>
    <property type="molecule type" value="Genomic_DNA"/>
</dbReference>
<protein>
    <submittedName>
        <fullName evidence="1">HSP20-like chaperones superfamily protein</fullName>
    </submittedName>
</protein>
<proteinExistence type="predicted"/>
<evidence type="ECO:0000313" key="1">
    <source>
        <dbReference type="EMBL" id="BBH02627.1"/>
    </source>
</evidence>
<dbReference type="CDD" id="cd06464">
    <property type="entry name" value="ACD_sHsps-like"/>
    <property type="match status" value="2"/>
</dbReference>
<accession>A0A4Y1RFF8</accession>
<name>A0A4Y1RFF8_PRUDU</name>
<dbReference type="PANTHER" id="PTHR34661:SF1">
    <property type="entry name" value="INCREASED DNA METHYLATION 3"/>
    <property type="match status" value="1"/>
</dbReference>
<dbReference type="GO" id="GO:0005634">
    <property type="term" value="C:nucleus"/>
    <property type="evidence" value="ECO:0007669"/>
    <property type="project" value="TreeGrafter"/>
</dbReference>
<dbReference type="InterPro" id="IPR039321">
    <property type="entry name" value="IDM2/3-like"/>
</dbReference>
<reference evidence="1" key="1">
    <citation type="journal article" date="2019" name="Science">
        <title>Mutation of a bHLH transcription factor allowed almond domestication.</title>
        <authorList>
            <person name="Sanchez-Perez R."/>
            <person name="Pavan S."/>
            <person name="Mazzeo R."/>
            <person name="Moldovan C."/>
            <person name="Aiese Cigliano R."/>
            <person name="Del Cueto J."/>
            <person name="Ricciardi F."/>
            <person name="Lotti C."/>
            <person name="Ricciardi L."/>
            <person name="Dicenta F."/>
            <person name="Lopez-Marques R.L."/>
            <person name="Lindberg Moller B."/>
        </authorList>
    </citation>
    <scope>NUCLEOTIDE SEQUENCE</scope>
</reference>